<dbReference type="CDD" id="cd23814">
    <property type="entry name" value="UEV_AKTIP"/>
    <property type="match status" value="1"/>
</dbReference>
<gene>
    <name evidence="2" type="ORF">M513_07279</name>
</gene>
<dbReference type="Pfam" id="PF00179">
    <property type="entry name" value="UQ_con"/>
    <property type="match status" value="1"/>
</dbReference>
<name>A0A085M404_9BILA</name>
<evidence type="ECO:0000313" key="2">
    <source>
        <dbReference type="EMBL" id="KFD51950.1"/>
    </source>
</evidence>
<dbReference type="InterPro" id="IPR000608">
    <property type="entry name" value="UBC"/>
</dbReference>
<protein>
    <recommendedName>
        <fullName evidence="1">UBC core domain-containing protein</fullName>
    </recommendedName>
</protein>
<evidence type="ECO:0000313" key="3">
    <source>
        <dbReference type="Proteomes" id="UP000030764"/>
    </source>
</evidence>
<feature type="domain" description="UBC core" evidence="1">
    <location>
        <begin position="57"/>
        <end position="125"/>
    </location>
</feature>
<accession>A0A085M404</accession>
<sequence>MFAVCKYIHHRHYMYAVETLDITNTFFIGNVYHVYGVDTGNIPCIQLHLHDRYYLYVEETVDITRWNGLLFIGRGPYQGGIFRFQLSLPALFPNVTYPFSLKFTSSVYHPAVNQITGDVDADLLKLSRLLLACSEQPGAVCKVKILFSESMLKTKPDSSERTFLSCHGLIVDLEPFDYCKMGAPSEASRSPHICFHCLTKDCTVVPRYPWVWFGTVYPGHAGVFVSMCSCDPFWFPGEEHFSICTTWRIVSAVLVCYLSGASSFSVRFLAL</sequence>
<dbReference type="AlphaFoldDB" id="A0A085M404"/>
<dbReference type="SUPFAM" id="SSF54495">
    <property type="entry name" value="UBC-like"/>
    <property type="match status" value="1"/>
</dbReference>
<proteinExistence type="predicted"/>
<keyword evidence="3" id="KW-1185">Reference proteome</keyword>
<dbReference type="Proteomes" id="UP000030764">
    <property type="component" value="Unassembled WGS sequence"/>
</dbReference>
<organism evidence="2 3">
    <name type="scientific">Trichuris suis</name>
    <name type="common">pig whipworm</name>
    <dbReference type="NCBI Taxonomy" id="68888"/>
    <lineage>
        <taxon>Eukaryota</taxon>
        <taxon>Metazoa</taxon>
        <taxon>Ecdysozoa</taxon>
        <taxon>Nematoda</taxon>
        <taxon>Enoplea</taxon>
        <taxon>Dorylaimia</taxon>
        <taxon>Trichinellida</taxon>
        <taxon>Trichuridae</taxon>
        <taxon>Trichuris</taxon>
    </lineage>
</organism>
<reference evidence="2 3" key="1">
    <citation type="journal article" date="2014" name="Nat. Genet.">
        <title>Genome and transcriptome of the porcine whipworm Trichuris suis.</title>
        <authorList>
            <person name="Jex A.R."/>
            <person name="Nejsum P."/>
            <person name="Schwarz E.M."/>
            <person name="Hu L."/>
            <person name="Young N.D."/>
            <person name="Hall R.S."/>
            <person name="Korhonen P.K."/>
            <person name="Liao S."/>
            <person name="Thamsborg S."/>
            <person name="Xia J."/>
            <person name="Xu P."/>
            <person name="Wang S."/>
            <person name="Scheerlinck J.P."/>
            <person name="Hofmann A."/>
            <person name="Sternberg P.W."/>
            <person name="Wang J."/>
            <person name="Gasser R.B."/>
        </authorList>
    </citation>
    <scope>NUCLEOTIDE SEQUENCE [LARGE SCALE GENOMIC DNA]</scope>
    <source>
        <strain evidence="2">DCEP-RM93M</strain>
    </source>
</reference>
<dbReference type="Gene3D" id="3.10.110.10">
    <property type="entry name" value="Ubiquitin Conjugating Enzyme"/>
    <property type="match status" value="1"/>
</dbReference>
<dbReference type="InterPro" id="IPR016135">
    <property type="entry name" value="UBQ-conjugating_enzyme/RWD"/>
</dbReference>
<dbReference type="EMBL" id="KL363234">
    <property type="protein sequence ID" value="KFD51950.1"/>
    <property type="molecule type" value="Genomic_DNA"/>
</dbReference>
<evidence type="ECO:0000259" key="1">
    <source>
        <dbReference type="Pfam" id="PF00179"/>
    </source>
</evidence>